<feature type="compositionally biased region" description="Low complexity" evidence="10">
    <location>
        <begin position="47"/>
        <end position="62"/>
    </location>
</feature>
<keyword evidence="4" id="KW-0926">Vacuole</keyword>
<reference evidence="12" key="1">
    <citation type="journal article" date="2023" name="Mol. Plant Microbe Interact.">
        <title>Elucidating the Obligate Nature and Biological Capacity of an Invasive Fungal Corn Pathogen.</title>
        <authorList>
            <person name="MacCready J.S."/>
            <person name="Roggenkamp E.M."/>
            <person name="Gdanetz K."/>
            <person name="Chilvers M.I."/>
        </authorList>
    </citation>
    <scope>NUCLEOTIDE SEQUENCE</scope>
    <source>
        <strain evidence="12">PM02</strain>
    </source>
</reference>
<protein>
    <recommendedName>
        <fullName evidence="8">Endosomal/vacuolar adapter protein YPT35</fullName>
    </recommendedName>
    <alternativeName>
        <fullName evidence="9">PX domain-containing protein YPT35</fullName>
    </alternativeName>
</protein>
<comment type="function">
    <text evidence="7">Recruits the lipid transfer protein VPS13 to endosomal and vacuolar membranes.</text>
</comment>
<feature type="region of interest" description="Disordered" evidence="10">
    <location>
        <begin position="1"/>
        <end position="76"/>
    </location>
</feature>
<organism evidence="12 13">
    <name type="scientific">Phyllachora maydis</name>
    <dbReference type="NCBI Taxonomy" id="1825666"/>
    <lineage>
        <taxon>Eukaryota</taxon>
        <taxon>Fungi</taxon>
        <taxon>Dikarya</taxon>
        <taxon>Ascomycota</taxon>
        <taxon>Pezizomycotina</taxon>
        <taxon>Sordariomycetes</taxon>
        <taxon>Sordariomycetidae</taxon>
        <taxon>Phyllachorales</taxon>
        <taxon>Phyllachoraceae</taxon>
        <taxon>Phyllachora</taxon>
    </lineage>
</organism>
<comment type="caution">
    <text evidence="12">The sequence shown here is derived from an EMBL/GenBank/DDBJ whole genome shotgun (WGS) entry which is preliminary data.</text>
</comment>
<keyword evidence="5" id="KW-0967">Endosome</keyword>
<keyword evidence="6" id="KW-0472">Membrane</keyword>
<evidence type="ECO:0000256" key="9">
    <source>
        <dbReference type="ARBA" id="ARBA00033785"/>
    </source>
</evidence>
<evidence type="ECO:0000313" key="13">
    <source>
        <dbReference type="Proteomes" id="UP001217918"/>
    </source>
</evidence>
<gene>
    <name evidence="12" type="ORF">P8C59_007998</name>
</gene>
<dbReference type="InterPro" id="IPR036871">
    <property type="entry name" value="PX_dom_sf"/>
</dbReference>
<proteinExistence type="inferred from homology"/>
<dbReference type="CDD" id="cd07280">
    <property type="entry name" value="PX_YPT35"/>
    <property type="match status" value="1"/>
</dbReference>
<dbReference type="GO" id="GO:0010008">
    <property type="term" value="C:endosome membrane"/>
    <property type="evidence" value="ECO:0007669"/>
    <property type="project" value="UniProtKB-SubCell"/>
</dbReference>
<name>A0AAD9IBC6_9PEZI</name>
<dbReference type="GO" id="GO:0032266">
    <property type="term" value="F:phosphatidylinositol-3-phosphate binding"/>
    <property type="evidence" value="ECO:0007669"/>
    <property type="project" value="InterPro"/>
</dbReference>
<dbReference type="GO" id="GO:0005774">
    <property type="term" value="C:vacuolar membrane"/>
    <property type="evidence" value="ECO:0007669"/>
    <property type="project" value="UniProtKB-SubCell"/>
</dbReference>
<feature type="compositionally biased region" description="Basic and acidic residues" evidence="10">
    <location>
        <begin position="1"/>
        <end position="11"/>
    </location>
</feature>
<evidence type="ECO:0000256" key="10">
    <source>
        <dbReference type="SAM" id="MobiDB-lite"/>
    </source>
</evidence>
<dbReference type="Proteomes" id="UP001217918">
    <property type="component" value="Unassembled WGS sequence"/>
</dbReference>
<sequence length="241" mass="25741">MESDAARRQEGGPDGAEPAQAKADGHANGSAAGVAPSDADAGDQDDQAPSRVASPASVSSPPYWQHTHNQVGGGWNGSSLSVDSVLPGAIMLQDNEQAEGEGGVSDDAREAGAGPGASYARDRNRACWARSVEVTDSVLVNGSTTNIGAFVVWNIRVRMLSGSDMNIRKRYSSFDDFRKQLIQTFPSFEAAVPDLPPKSLVSRLRPSFLEKRRVGLQYFLNCILLNPQFSGSPILKDFLFS</sequence>
<dbReference type="PROSITE" id="PS50195">
    <property type="entry name" value="PX"/>
    <property type="match status" value="1"/>
</dbReference>
<evidence type="ECO:0000256" key="8">
    <source>
        <dbReference type="ARBA" id="ARBA00033774"/>
    </source>
</evidence>
<dbReference type="SMART" id="SM00312">
    <property type="entry name" value="PX"/>
    <property type="match status" value="1"/>
</dbReference>
<evidence type="ECO:0000256" key="7">
    <source>
        <dbReference type="ARBA" id="ARBA00033728"/>
    </source>
</evidence>
<feature type="domain" description="PX" evidence="11">
    <location>
        <begin position="131"/>
        <end position="241"/>
    </location>
</feature>
<dbReference type="InterPro" id="IPR001683">
    <property type="entry name" value="PX_dom"/>
</dbReference>
<evidence type="ECO:0000256" key="6">
    <source>
        <dbReference type="ARBA" id="ARBA00023136"/>
    </source>
</evidence>
<dbReference type="PANTHER" id="PTHR10555:SF170">
    <property type="entry name" value="FI18122P1"/>
    <property type="match status" value="1"/>
</dbReference>
<evidence type="ECO:0000259" key="11">
    <source>
        <dbReference type="PROSITE" id="PS50195"/>
    </source>
</evidence>
<evidence type="ECO:0000256" key="5">
    <source>
        <dbReference type="ARBA" id="ARBA00022753"/>
    </source>
</evidence>
<evidence type="ECO:0000313" key="12">
    <source>
        <dbReference type="EMBL" id="KAK2073747.1"/>
    </source>
</evidence>
<comment type="subcellular location">
    <subcellularLocation>
        <location evidence="2">Endosome</location>
    </subcellularLocation>
    <subcellularLocation>
        <location evidence="1">Vacuole membrane</location>
        <topology evidence="1">Peripheral membrane protein</topology>
    </subcellularLocation>
</comment>
<evidence type="ECO:0000256" key="3">
    <source>
        <dbReference type="ARBA" id="ARBA00007426"/>
    </source>
</evidence>
<evidence type="ECO:0000256" key="2">
    <source>
        <dbReference type="ARBA" id="ARBA00004177"/>
    </source>
</evidence>
<dbReference type="EMBL" id="JAQQPM010000007">
    <property type="protein sequence ID" value="KAK2073747.1"/>
    <property type="molecule type" value="Genomic_DNA"/>
</dbReference>
<keyword evidence="13" id="KW-1185">Reference proteome</keyword>
<dbReference type="AlphaFoldDB" id="A0AAD9IBC6"/>
<feature type="region of interest" description="Disordered" evidence="10">
    <location>
        <begin position="97"/>
        <end position="119"/>
    </location>
</feature>
<evidence type="ECO:0000256" key="1">
    <source>
        <dbReference type="ARBA" id="ARBA00004148"/>
    </source>
</evidence>
<dbReference type="SUPFAM" id="SSF64268">
    <property type="entry name" value="PX domain"/>
    <property type="match status" value="1"/>
</dbReference>
<comment type="similarity">
    <text evidence="3">Belongs to the YPT35 family.</text>
</comment>
<dbReference type="PANTHER" id="PTHR10555">
    <property type="entry name" value="SORTING NEXIN"/>
    <property type="match status" value="1"/>
</dbReference>
<accession>A0AAD9IBC6</accession>
<evidence type="ECO:0000256" key="4">
    <source>
        <dbReference type="ARBA" id="ARBA00022554"/>
    </source>
</evidence>
<dbReference type="Gene3D" id="3.30.1520.10">
    <property type="entry name" value="Phox-like domain"/>
    <property type="match status" value="1"/>
</dbReference>
<dbReference type="Pfam" id="PF00787">
    <property type="entry name" value="PX"/>
    <property type="match status" value="1"/>
</dbReference>
<dbReference type="InterPro" id="IPR037917">
    <property type="entry name" value="Ypt35_PX"/>
</dbReference>